<evidence type="ECO:0000313" key="10">
    <source>
        <dbReference type="EMBL" id="PWW03201.1"/>
    </source>
</evidence>
<evidence type="ECO:0000256" key="6">
    <source>
        <dbReference type="ARBA" id="ARBA00023136"/>
    </source>
</evidence>
<feature type="domain" description="ABC transmembrane type-1" evidence="9">
    <location>
        <begin position="30"/>
        <end position="300"/>
    </location>
</feature>
<keyword evidence="2 7" id="KW-0812">Transmembrane</keyword>
<feature type="transmembrane region" description="Helical" evidence="7">
    <location>
        <begin position="159"/>
        <end position="175"/>
    </location>
</feature>
<feature type="transmembrane region" description="Helical" evidence="7">
    <location>
        <begin position="18"/>
        <end position="38"/>
    </location>
</feature>
<dbReference type="PANTHER" id="PTHR24221">
    <property type="entry name" value="ATP-BINDING CASSETTE SUB-FAMILY B"/>
    <property type="match status" value="1"/>
</dbReference>
<dbReference type="InterPro" id="IPR039421">
    <property type="entry name" value="Type_1_exporter"/>
</dbReference>
<dbReference type="GO" id="GO:0016887">
    <property type="term" value="F:ATP hydrolysis activity"/>
    <property type="evidence" value="ECO:0007669"/>
    <property type="project" value="InterPro"/>
</dbReference>
<evidence type="ECO:0000256" key="1">
    <source>
        <dbReference type="ARBA" id="ARBA00004651"/>
    </source>
</evidence>
<dbReference type="InterPro" id="IPR003439">
    <property type="entry name" value="ABC_transporter-like_ATP-bd"/>
</dbReference>
<organism evidence="10 11">
    <name type="scientific">Paenibacillus cellulosilyticus</name>
    <dbReference type="NCBI Taxonomy" id="375489"/>
    <lineage>
        <taxon>Bacteria</taxon>
        <taxon>Bacillati</taxon>
        <taxon>Bacillota</taxon>
        <taxon>Bacilli</taxon>
        <taxon>Bacillales</taxon>
        <taxon>Paenibacillaceae</taxon>
        <taxon>Paenibacillus</taxon>
    </lineage>
</organism>
<dbReference type="InterPro" id="IPR011527">
    <property type="entry name" value="ABC1_TM_dom"/>
</dbReference>
<evidence type="ECO:0000256" key="4">
    <source>
        <dbReference type="ARBA" id="ARBA00022840"/>
    </source>
</evidence>
<dbReference type="SMART" id="SM00382">
    <property type="entry name" value="AAA"/>
    <property type="match status" value="1"/>
</dbReference>
<evidence type="ECO:0000256" key="5">
    <source>
        <dbReference type="ARBA" id="ARBA00022989"/>
    </source>
</evidence>
<dbReference type="SUPFAM" id="SSF52540">
    <property type="entry name" value="P-loop containing nucleoside triphosphate hydrolases"/>
    <property type="match status" value="1"/>
</dbReference>
<comment type="caution">
    <text evidence="10">The sequence shown here is derived from an EMBL/GenBank/DDBJ whole genome shotgun (WGS) entry which is preliminary data.</text>
</comment>
<dbReference type="PROSITE" id="PS50893">
    <property type="entry name" value="ABC_TRANSPORTER_2"/>
    <property type="match status" value="1"/>
</dbReference>
<feature type="transmembrane region" description="Helical" evidence="7">
    <location>
        <begin position="58"/>
        <end position="82"/>
    </location>
</feature>
<proteinExistence type="predicted"/>
<feature type="transmembrane region" description="Helical" evidence="7">
    <location>
        <begin position="136"/>
        <end position="153"/>
    </location>
</feature>
<keyword evidence="11" id="KW-1185">Reference proteome</keyword>
<feature type="domain" description="ABC transporter" evidence="8">
    <location>
        <begin position="352"/>
        <end position="582"/>
    </location>
</feature>
<evidence type="ECO:0000259" key="8">
    <source>
        <dbReference type="PROSITE" id="PS50893"/>
    </source>
</evidence>
<keyword evidence="3" id="KW-0547">Nucleotide-binding</keyword>
<dbReference type="PROSITE" id="PS50929">
    <property type="entry name" value="ABC_TM1F"/>
    <property type="match status" value="1"/>
</dbReference>
<dbReference type="RefSeq" id="WP_110044096.1">
    <property type="nucleotide sequence ID" value="NZ_CP054612.1"/>
</dbReference>
<dbReference type="AlphaFoldDB" id="A0A2V2YU40"/>
<keyword evidence="4 10" id="KW-0067">ATP-binding</keyword>
<dbReference type="EMBL" id="QGTQ01000007">
    <property type="protein sequence ID" value="PWW03201.1"/>
    <property type="molecule type" value="Genomic_DNA"/>
</dbReference>
<protein>
    <submittedName>
        <fullName evidence="10">ATP-binding cassette subfamily B protein</fullName>
    </submittedName>
</protein>
<dbReference type="OrthoDB" id="9770415at2"/>
<dbReference type="SUPFAM" id="SSF90123">
    <property type="entry name" value="ABC transporter transmembrane region"/>
    <property type="match status" value="1"/>
</dbReference>
<accession>A0A2V2YU40</accession>
<comment type="subcellular location">
    <subcellularLocation>
        <location evidence="1">Cell membrane</location>
        <topology evidence="1">Multi-pass membrane protein</topology>
    </subcellularLocation>
</comment>
<dbReference type="Proteomes" id="UP000246635">
    <property type="component" value="Unassembled WGS sequence"/>
</dbReference>
<dbReference type="Gene3D" id="1.20.1560.10">
    <property type="entry name" value="ABC transporter type 1, transmembrane domain"/>
    <property type="match status" value="1"/>
</dbReference>
<keyword evidence="5 7" id="KW-1133">Transmembrane helix</keyword>
<dbReference type="PANTHER" id="PTHR24221:SF423">
    <property type="entry name" value="ABC TRANSPORTER"/>
    <property type="match status" value="1"/>
</dbReference>
<dbReference type="InterPro" id="IPR036640">
    <property type="entry name" value="ABC1_TM_sf"/>
</dbReference>
<feature type="transmembrane region" description="Helical" evidence="7">
    <location>
        <begin position="236"/>
        <end position="263"/>
    </location>
</feature>
<dbReference type="GO" id="GO:0005524">
    <property type="term" value="F:ATP binding"/>
    <property type="evidence" value="ECO:0007669"/>
    <property type="project" value="UniProtKB-KW"/>
</dbReference>
<evidence type="ECO:0000259" key="9">
    <source>
        <dbReference type="PROSITE" id="PS50929"/>
    </source>
</evidence>
<dbReference type="Pfam" id="PF00664">
    <property type="entry name" value="ABC_membrane"/>
    <property type="match status" value="1"/>
</dbReference>
<evidence type="ECO:0000313" key="11">
    <source>
        <dbReference type="Proteomes" id="UP000246635"/>
    </source>
</evidence>
<gene>
    <name evidence="10" type="ORF">DFQ01_10798</name>
</gene>
<feature type="transmembrane region" description="Helical" evidence="7">
    <location>
        <begin position="269"/>
        <end position="289"/>
    </location>
</feature>
<dbReference type="Pfam" id="PF00005">
    <property type="entry name" value="ABC_tran"/>
    <property type="match status" value="1"/>
</dbReference>
<dbReference type="InterPro" id="IPR027417">
    <property type="entry name" value="P-loop_NTPase"/>
</dbReference>
<evidence type="ECO:0000256" key="7">
    <source>
        <dbReference type="SAM" id="Phobius"/>
    </source>
</evidence>
<reference evidence="10 11" key="1">
    <citation type="submission" date="2018-05" db="EMBL/GenBank/DDBJ databases">
        <title>Genomic Encyclopedia of Type Strains, Phase III (KMG-III): the genomes of soil and plant-associated and newly described type strains.</title>
        <authorList>
            <person name="Whitman W."/>
        </authorList>
    </citation>
    <scope>NUCLEOTIDE SEQUENCE [LARGE SCALE GENOMIC DNA]</scope>
    <source>
        <strain evidence="10 11">CECT 5696</strain>
    </source>
</reference>
<keyword evidence="6 7" id="KW-0472">Membrane</keyword>
<evidence type="ECO:0000256" key="3">
    <source>
        <dbReference type="ARBA" id="ARBA00022741"/>
    </source>
</evidence>
<dbReference type="Gene3D" id="3.40.50.300">
    <property type="entry name" value="P-loop containing nucleotide triphosphate hydrolases"/>
    <property type="match status" value="1"/>
</dbReference>
<evidence type="ECO:0000256" key="2">
    <source>
        <dbReference type="ARBA" id="ARBA00022692"/>
    </source>
</evidence>
<dbReference type="GO" id="GO:0005886">
    <property type="term" value="C:plasma membrane"/>
    <property type="evidence" value="ECO:0007669"/>
    <property type="project" value="UniProtKB-SubCell"/>
</dbReference>
<dbReference type="GO" id="GO:0140359">
    <property type="term" value="F:ABC-type transporter activity"/>
    <property type="evidence" value="ECO:0007669"/>
    <property type="project" value="InterPro"/>
</dbReference>
<sequence>MTLKAFITSMINYKRNTYFANIFFWGTVYILPALTGIINKSLFDFLTGTHYNGNSTTLLTILILTSFVQILCIFAGLLLHVYQDFSFSCLIRKNLLISYLKKPNVQGRNPSVGEFINNLQDDVGQAVGVLGMLQEIPGYALFSVFSFTILFYLDPVITLTIIVPLLFILILNNYLKSYVTSYHKTSREKTSLVTTFIAEIFNSVLTVKSLHAEKDVTEKFKLLGIERKKAMIKERIFLLIIDSISNGTVQIGTGLILIVASAALAKGDFTVGEFSIFVYYIPFINEFFYKIGRYYVQTKQAKISIERLEQLNLDCVSSFTEPTPLYLRHSFDPLHLSFKELSIDTLGSLKTLELQNLGYSFSDNRWAIRHINFSIEPGTITVIVGRIGSGKSTLLKCVAGLLHSTEGNINWNGTPVVSSALLNSNKISYTPQTPQFFNTTIEENIKLFREGPPSAIDRALYLSRLDSDIPKFEQGLQTYIGNNGSVISGGQKQRLAAARMFFENTDLYIMDDISNGLDNQTKQVFWSRISDSNHTFLISSNQKEILLRAHQIVVLKNGSMEAVGQLEELLVTSPEMRLLWLEQFNE</sequence>
<dbReference type="InterPro" id="IPR003593">
    <property type="entry name" value="AAA+_ATPase"/>
</dbReference>
<name>A0A2V2YU40_9BACL</name>